<dbReference type="AlphaFoldDB" id="A0A0E9PLT3"/>
<reference evidence="1" key="2">
    <citation type="journal article" date="2015" name="Fish Shellfish Immunol.">
        <title>Early steps in the European eel (Anguilla anguilla)-Vibrio vulnificus interaction in the gills: Role of the RtxA13 toxin.</title>
        <authorList>
            <person name="Callol A."/>
            <person name="Pajuelo D."/>
            <person name="Ebbesson L."/>
            <person name="Teles M."/>
            <person name="MacKenzie S."/>
            <person name="Amaro C."/>
        </authorList>
    </citation>
    <scope>NUCLEOTIDE SEQUENCE</scope>
</reference>
<sequence>MFPRRSKIPAPYDQRIHSANFCR</sequence>
<organism evidence="1">
    <name type="scientific">Anguilla anguilla</name>
    <name type="common">European freshwater eel</name>
    <name type="synonym">Muraena anguilla</name>
    <dbReference type="NCBI Taxonomy" id="7936"/>
    <lineage>
        <taxon>Eukaryota</taxon>
        <taxon>Metazoa</taxon>
        <taxon>Chordata</taxon>
        <taxon>Craniata</taxon>
        <taxon>Vertebrata</taxon>
        <taxon>Euteleostomi</taxon>
        <taxon>Actinopterygii</taxon>
        <taxon>Neopterygii</taxon>
        <taxon>Teleostei</taxon>
        <taxon>Anguilliformes</taxon>
        <taxon>Anguillidae</taxon>
        <taxon>Anguilla</taxon>
    </lineage>
</organism>
<proteinExistence type="predicted"/>
<reference evidence="1" key="1">
    <citation type="submission" date="2014-11" db="EMBL/GenBank/DDBJ databases">
        <authorList>
            <person name="Amaro Gonzalez C."/>
        </authorList>
    </citation>
    <scope>NUCLEOTIDE SEQUENCE</scope>
</reference>
<protein>
    <submittedName>
        <fullName evidence="1">Uncharacterized protein</fullName>
    </submittedName>
</protein>
<dbReference type="EMBL" id="GBXM01102976">
    <property type="protein sequence ID" value="JAH05601.1"/>
    <property type="molecule type" value="Transcribed_RNA"/>
</dbReference>
<accession>A0A0E9PLT3</accession>
<evidence type="ECO:0000313" key="1">
    <source>
        <dbReference type="EMBL" id="JAH05601.1"/>
    </source>
</evidence>
<name>A0A0E9PLT3_ANGAN</name>